<sequence>MLAKASGVLLLFFASCQAFLLPENTPGFVQFSHGSNLSQPIKSQLGAGLFGPKKANESQGDLSLGKRIIEIPAKSIKKGGLRFALGLHLIGLQNTPDSGSWRANQQSETVLEMHFKDNSAKFEVVLEDSCIAVDRYGQPSLAYLLQESVILHSVLDELGSLAFGGEVEKENRLLQLDESATTIEKARKVLPTRQA</sequence>
<name>A0ABD3P0U5_9STRA</name>
<proteinExistence type="predicted"/>
<evidence type="ECO:0000313" key="2">
    <source>
        <dbReference type="EMBL" id="KAL3781267.1"/>
    </source>
</evidence>
<protein>
    <submittedName>
        <fullName evidence="2">Uncharacterized protein</fullName>
    </submittedName>
</protein>
<keyword evidence="3" id="KW-1185">Reference proteome</keyword>
<organism evidence="2 3">
    <name type="scientific">Cyclotella cryptica</name>
    <dbReference type="NCBI Taxonomy" id="29204"/>
    <lineage>
        <taxon>Eukaryota</taxon>
        <taxon>Sar</taxon>
        <taxon>Stramenopiles</taxon>
        <taxon>Ochrophyta</taxon>
        <taxon>Bacillariophyta</taxon>
        <taxon>Coscinodiscophyceae</taxon>
        <taxon>Thalassiosirophycidae</taxon>
        <taxon>Stephanodiscales</taxon>
        <taxon>Stephanodiscaceae</taxon>
        <taxon>Cyclotella</taxon>
    </lineage>
</organism>
<dbReference type="AlphaFoldDB" id="A0ABD3P0U5"/>
<reference evidence="2 3" key="1">
    <citation type="journal article" date="2020" name="G3 (Bethesda)">
        <title>Improved Reference Genome for Cyclotella cryptica CCMP332, a Model for Cell Wall Morphogenesis, Salinity Adaptation, and Lipid Production in Diatoms (Bacillariophyta).</title>
        <authorList>
            <person name="Roberts W.R."/>
            <person name="Downey K.M."/>
            <person name="Ruck E.C."/>
            <person name="Traller J.C."/>
            <person name="Alverson A.J."/>
        </authorList>
    </citation>
    <scope>NUCLEOTIDE SEQUENCE [LARGE SCALE GENOMIC DNA]</scope>
    <source>
        <strain evidence="2 3">CCMP332</strain>
    </source>
</reference>
<evidence type="ECO:0000256" key="1">
    <source>
        <dbReference type="SAM" id="SignalP"/>
    </source>
</evidence>
<accession>A0ABD3P0U5</accession>
<keyword evidence="1" id="KW-0732">Signal</keyword>
<feature type="chain" id="PRO_5044852707" evidence="1">
    <location>
        <begin position="19"/>
        <end position="195"/>
    </location>
</feature>
<gene>
    <name evidence="2" type="ORF">HJC23_012817</name>
</gene>
<dbReference type="PROSITE" id="PS51257">
    <property type="entry name" value="PROKAR_LIPOPROTEIN"/>
    <property type="match status" value="1"/>
</dbReference>
<dbReference type="Proteomes" id="UP001516023">
    <property type="component" value="Unassembled WGS sequence"/>
</dbReference>
<feature type="signal peptide" evidence="1">
    <location>
        <begin position="1"/>
        <end position="18"/>
    </location>
</feature>
<comment type="caution">
    <text evidence="2">The sequence shown here is derived from an EMBL/GenBank/DDBJ whole genome shotgun (WGS) entry which is preliminary data.</text>
</comment>
<dbReference type="EMBL" id="JABMIG020000322">
    <property type="protein sequence ID" value="KAL3781267.1"/>
    <property type="molecule type" value="Genomic_DNA"/>
</dbReference>
<evidence type="ECO:0000313" key="3">
    <source>
        <dbReference type="Proteomes" id="UP001516023"/>
    </source>
</evidence>